<reference evidence="8" key="1">
    <citation type="submission" date="2016-10" db="EMBL/GenBank/DDBJ databases">
        <title>Sequence of Gallionella enrichment culture.</title>
        <authorList>
            <person name="Poehlein A."/>
            <person name="Muehling M."/>
            <person name="Daniel R."/>
        </authorList>
    </citation>
    <scope>NUCLEOTIDE SEQUENCE</scope>
</reference>
<gene>
    <name evidence="8" type="ORF">GALL_483060</name>
</gene>
<dbReference type="GO" id="GO:0003677">
    <property type="term" value="F:DNA binding"/>
    <property type="evidence" value="ECO:0007669"/>
    <property type="project" value="InterPro"/>
</dbReference>
<dbReference type="GO" id="GO:0009307">
    <property type="term" value="P:DNA restriction-modification system"/>
    <property type="evidence" value="ECO:0007669"/>
    <property type="project" value="UniProtKB-KW"/>
</dbReference>
<protein>
    <recommendedName>
        <fullName evidence="1">site-specific DNA-methyltransferase (adenine-specific)</fullName>
        <ecNumber evidence="1">2.1.1.72</ecNumber>
    </recommendedName>
</protein>
<sequence length="322" mass="36055">MSRVLQPEPGMEIYDPTCGSGGLLVKCEIAMEESAKGKKRTVAPLKLFGQEFTPETWAMANMNMIIHDMEGQIEIGDTFKNPKFRNRQGKLRTFDRVVANPMWNQDWFTEADYDNDELDRFPAGAGFPGKSSADWGWVQHIHASMNATGRAAVVLDTGAASRGSGNAGTNKEKTVRQWFVDHDLIESVLYLPENLFYNTTAPGIVLFLNKAKPQARKGKVLLVNASQVFEKGDPKNFIPEASIQRIADNLIGWTEAEKLSRIVEHAELKKNDYNISPSRYIHTSDAETYRPIAEIVEELAVIEAEARATDRVLKEILERLGV</sequence>
<dbReference type="Pfam" id="PF02384">
    <property type="entry name" value="N6_Mtase"/>
    <property type="match status" value="1"/>
</dbReference>
<comment type="catalytic activity">
    <reaction evidence="6">
        <text>a 2'-deoxyadenosine in DNA + S-adenosyl-L-methionine = an N(6)-methyl-2'-deoxyadenosine in DNA + S-adenosyl-L-homocysteine + H(+)</text>
        <dbReference type="Rhea" id="RHEA:15197"/>
        <dbReference type="Rhea" id="RHEA-COMP:12418"/>
        <dbReference type="Rhea" id="RHEA-COMP:12419"/>
        <dbReference type="ChEBI" id="CHEBI:15378"/>
        <dbReference type="ChEBI" id="CHEBI:57856"/>
        <dbReference type="ChEBI" id="CHEBI:59789"/>
        <dbReference type="ChEBI" id="CHEBI:90615"/>
        <dbReference type="ChEBI" id="CHEBI:90616"/>
        <dbReference type="EC" id="2.1.1.72"/>
    </reaction>
</comment>
<accession>A0A1J5PFC9</accession>
<evidence type="ECO:0000256" key="4">
    <source>
        <dbReference type="ARBA" id="ARBA00022691"/>
    </source>
</evidence>
<feature type="domain" description="DNA methylase adenine-specific" evidence="7">
    <location>
        <begin position="1"/>
        <end position="286"/>
    </location>
</feature>
<comment type="caution">
    <text evidence="8">The sequence shown here is derived from an EMBL/GenBank/DDBJ whole genome shotgun (WGS) entry which is preliminary data.</text>
</comment>
<dbReference type="PANTHER" id="PTHR42933">
    <property type="entry name" value="SLR6095 PROTEIN"/>
    <property type="match status" value="1"/>
</dbReference>
<dbReference type="Gene3D" id="3.40.50.150">
    <property type="entry name" value="Vaccinia Virus protein VP39"/>
    <property type="match status" value="1"/>
</dbReference>
<keyword evidence="5" id="KW-0680">Restriction system</keyword>
<dbReference type="AlphaFoldDB" id="A0A1J5PFC9"/>
<dbReference type="GO" id="GO:0009007">
    <property type="term" value="F:site-specific DNA-methyltransferase (adenine-specific) activity"/>
    <property type="evidence" value="ECO:0007669"/>
    <property type="project" value="UniProtKB-EC"/>
</dbReference>
<evidence type="ECO:0000259" key="7">
    <source>
        <dbReference type="Pfam" id="PF02384"/>
    </source>
</evidence>
<dbReference type="EC" id="2.1.1.72" evidence="1"/>
<dbReference type="GO" id="GO:0032259">
    <property type="term" value="P:methylation"/>
    <property type="evidence" value="ECO:0007669"/>
    <property type="project" value="UniProtKB-KW"/>
</dbReference>
<dbReference type="InterPro" id="IPR029063">
    <property type="entry name" value="SAM-dependent_MTases_sf"/>
</dbReference>
<dbReference type="GO" id="GO:0008170">
    <property type="term" value="F:N-methyltransferase activity"/>
    <property type="evidence" value="ECO:0007669"/>
    <property type="project" value="InterPro"/>
</dbReference>
<dbReference type="PANTHER" id="PTHR42933:SF3">
    <property type="entry name" value="TYPE I RESTRICTION ENZYME MJAVIII METHYLASE SUBUNIT"/>
    <property type="match status" value="1"/>
</dbReference>
<keyword evidence="4" id="KW-0949">S-adenosyl-L-methionine</keyword>
<dbReference type="InterPro" id="IPR003356">
    <property type="entry name" value="DNA_methylase_A-5"/>
</dbReference>
<evidence type="ECO:0000256" key="6">
    <source>
        <dbReference type="ARBA" id="ARBA00047942"/>
    </source>
</evidence>
<organism evidence="8">
    <name type="scientific">mine drainage metagenome</name>
    <dbReference type="NCBI Taxonomy" id="410659"/>
    <lineage>
        <taxon>unclassified sequences</taxon>
        <taxon>metagenomes</taxon>
        <taxon>ecological metagenomes</taxon>
    </lineage>
</organism>
<evidence type="ECO:0000256" key="3">
    <source>
        <dbReference type="ARBA" id="ARBA00022679"/>
    </source>
</evidence>
<proteinExistence type="predicted"/>
<evidence type="ECO:0000256" key="5">
    <source>
        <dbReference type="ARBA" id="ARBA00022747"/>
    </source>
</evidence>
<evidence type="ECO:0000256" key="2">
    <source>
        <dbReference type="ARBA" id="ARBA00022603"/>
    </source>
</evidence>
<dbReference type="EMBL" id="MLJW01004373">
    <property type="protein sequence ID" value="OIQ70086.1"/>
    <property type="molecule type" value="Genomic_DNA"/>
</dbReference>
<keyword evidence="3 8" id="KW-0808">Transferase</keyword>
<dbReference type="PRINTS" id="PR00507">
    <property type="entry name" value="N12N6MTFRASE"/>
</dbReference>
<keyword evidence="2 8" id="KW-0489">Methyltransferase</keyword>
<evidence type="ECO:0000313" key="8">
    <source>
        <dbReference type="EMBL" id="OIQ70086.1"/>
    </source>
</evidence>
<name>A0A1J5PFC9_9ZZZZ</name>
<dbReference type="InterPro" id="IPR051537">
    <property type="entry name" value="DNA_Adenine_Mtase"/>
</dbReference>
<dbReference type="SUPFAM" id="SSF53335">
    <property type="entry name" value="S-adenosyl-L-methionine-dependent methyltransferases"/>
    <property type="match status" value="1"/>
</dbReference>
<evidence type="ECO:0000256" key="1">
    <source>
        <dbReference type="ARBA" id="ARBA00011900"/>
    </source>
</evidence>